<keyword evidence="2" id="KW-1185">Reference proteome</keyword>
<name>A0ABS8L9X3_9XANT</name>
<reference evidence="1" key="1">
    <citation type="submission" date="2021-11" db="EMBL/GenBank/DDBJ databases">
        <title>Genome resources and taxonomic validation of 89 Xanthomonas strains.</title>
        <authorList>
            <person name="Tambong J.T."/>
        </authorList>
    </citation>
    <scope>NUCLEOTIDE SEQUENCE</scope>
    <source>
        <strain evidence="1">Bv 5-4A</strain>
    </source>
</reference>
<gene>
    <name evidence="1" type="ORF">LN473_09030</name>
</gene>
<evidence type="ECO:0000313" key="1">
    <source>
        <dbReference type="EMBL" id="MCC8622126.1"/>
    </source>
</evidence>
<organism evidence="1 2">
    <name type="scientific">Xanthomonas vesicatoria</name>
    <dbReference type="NCBI Taxonomy" id="56460"/>
    <lineage>
        <taxon>Bacteria</taxon>
        <taxon>Pseudomonadati</taxon>
        <taxon>Pseudomonadota</taxon>
        <taxon>Gammaproteobacteria</taxon>
        <taxon>Lysobacterales</taxon>
        <taxon>Lysobacteraceae</taxon>
        <taxon>Xanthomonas</taxon>
    </lineage>
</organism>
<proteinExistence type="predicted"/>
<dbReference type="Proteomes" id="UP001430544">
    <property type="component" value="Unassembled WGS sequence"/>
</dbReference>
<dbReference type="RefSeq" id="WP_126936868.1">
    <property type="nucleotide sequence ID" value="NZ_CP018470.1"/>
</dbReference>
<evidence type="ECO:0000313" key="2">
    <source>
        <dbReference type="Proteomes" id="UP001430544"/>
    </source>
</evidence>
<accession>A0ABS8L9X3</accession>
<dbReference type="EMBL" id="JAJIUN010000036">
    <property type="protein sequence ID" value="MCC8622126.1"/>
    <property type="molecule type" value="Genomic_DNA"/>
</dbReference>
<comment type="caution">
    <text evidence="1">The sequence shown here is derived from an EMBL/GenBank/DDBJ whole genome shotgun (WGS) entry which is preliminary data.</text>
</comment>
<protein>
    <submittedName>
        <fullName evidence="1">Uncharacterized protein</fullName>
    </submittedName>
</protein>
<sequence>MTDLLESGHQPMMVRTSCLAVHANDAAPSAPGSRLRWMKWLVCMSVRQVRLQAGLRRARTLPAGFYLCKHFMKIAIMCFSANGEYRD</sequence>